<dbReference type="AlphaFoldDB" id="A0A016WVT1"/>
<accession>A0A016WVT1</accession>
<evidence type="ECO:0000313" key="2">
    <source>
        <dbReference type="EMBL" id="EYC43108.1"/>
    </source>
</evidence>
<dbReference type="GO" id="GO:0000768">
    <property type="term" value="P:syncytium formation by plasma membrane fusion"/>
    <property type="evidence" value="ECO:0007669"/>
    <property type="project" value="TreeGrafter"/>
</dbReference>
<keyword evidence="1" id="KW-0812">Transmembrane</keyword>
<dbReference type="Gene3D" id="2.60.40.3980">
    <property type="entry name" value="Cell-cell fusogen EFF/AFF, domain 3"/>
    <property type="match status" value="1"/>
</dbReference>
<dbReference type="InterPro" id="IPR043076">
    <property type="entry name" value="Fusogen_EFF/AFF_dom3"/>
</dbReference>
<comment type="caution">
    <text evidence="2">The sequence shown here is derived from an EMBL/GenBank/DDBJ whole genome shotgun (WGS) entry which is preliminary data.</text>
</comment>
<dbReference type="OrthoDB" id="5916841at2759"/>
<dbReference type="PANTHER" id="PTHR37415:SF1">
    <property type="entry name" value="CELL FUSION PROTEIN AFF-1"/>
    <property type="match status" value="1"/>
</dbReference>
<dbReference type="Gene3D" id="2.60.98.60">
    <property type="entry name" value="Cell-cell fusogen EFF/AFF, domain 1"/>
    <property type="match status" value="2"/>
</dbReference>
<dbReference type="Proteomes" id="UP000024635">
    <property type="component" value="Unassembled WGS sequence"/>
</dbReference>
<sequence length="589" mass="67422">MCGALPLSHYLPNITPLYLLSQMTGHRTIGGPSTMQIRLSILTILSAIAQSSQNLPHCGSTTVMKGKIRGYDADGLAQIQSSIRLALTLHDTACLQLEVPNSSYSAMHTIEFSKLEQHHPISEKYTFAIPLLSTSCFCDCAGGTRACFIEEYKHRKCREGVLCYNTYHSPQSSEDCSSEQKSEACCWIRLDIHENRTYEALRLNQPDTLAEFKYRIYEWTGNKWKVSHREDFAMPLNKGHSHARSKKPHKLEIFITSTRAFREVEPGMYYVEEGESDVRGYVPLNKAYEASLDKLGWLQFHGRWDIRRGSMKLQRAHNVNFKSCKKQMYIEDFDAEYLVIDMDNNTEFKQYHMGKPLSSAPWLHSAKYSDRTVIVQLEEAVHVVLTIHAETNPKVIHHISRFEYFEGFSQVDQHSNRFLNISFFEAHGTIIGNIYLNKTRPGAPERVQLHVGSGNYTTLISISSSVNGSPYVCFYPDGDPHGEQCRWLPLRVKNYEEIFPHAGLQEKKGMSIPGLNREEDDIWKKIQSFGESLLDDLALRDATTFWTRIKFISVIALLSAAGIIFCYVQKVLNWVRKCCLCIFPFARLR</sequence>
<dbReference type="GO" id="GO:0044291">
    <property type="term" value="C:cell-cell contact zone"/>
    <property type="evidence" value="ECO:0007669"/>
    <property type="project" value="TreeGrafter"/>
</dbReference>
<dbReference type="EMBL" id="JARK01000103">
    <property type="protein sequence ID" value="EYC43108.1"/>
    <property type="molecule type" value="Genomic_DNA"/>
</dbReference>
<keyword evidence="1" id="KW-1133">Transmembrane helix</keyword>
<proteinExistence type="predicted"/>
<keyword evidence="1" id="KW-0472">Membrane</keyword>
<reference evidence="3" key="1">
    <citation type="journal article" date="2015" name="Nat. Genet.">
        <title>The genome and transcriptome of the zoonotic hookworm Ancylostoma ceylanicum identify infection-specific gene families.</title>
        <authorList>
            <person name="Schwarz E.M."/>
            <person name="Hu Y."/>
            <person name="Antoshechkin I."/>
            <person name="Miller M.M."/>
            <person name="Sternberg P.W."/>
            <person name="Aroian R.V."/>
        </authorList>
    </citation>
    <scope>NUCLEOTIDE SEQUENCE</scope>
    <source>
        <strain evidence="3">HY135</strain>
    </source>
</reference>
<organism evidence="2 3">
    <name type="scientific">Ancylostoma ceylanicum</name>
    <dbReference type="NCBI Taxonomy" id="53326"/>
    <lineage>
        <taxon>Eukaryota</taxon>
        <taxon>Metazoa</taxon>
        <taxon>Ecdysozoa</taxon>
        <taxon>Nematoda</taxon>
        <taxon>Chromadorea</taxon>
        <taxon>Rhabditida</taxon>
        <taxon>Rhabditina</taxon>
        <taxon>Rhabditomorpha</taxon>
        <taxon>Strongyloidea</taxon>
        <taxon>Ancylostomatidae</taxon>
        <taxon>Ancylostomatinae</taxon>
        <taxon>Ancylostoma</taxon>
    </lineage>
</organism>
<evidence type="ECO:0000256" key="1">
    <source>
        <dbReference type="SAM" id="Phobius"/>
    </source>
</evidence>
<dbReference type="Pfam" id="PF14884">
    <property type="entry name" value="EFF-AFF"/>
    <property type="match status" value="1"/>
</dbReference>
<dbReference type="PANTHER" id="PTHR37415">
    <property type="entry name" value="EFF-1A"/>
    <property type="match status" value="1"/>
</dbReference>
<dbReference type="InterPro" id="IPR029213">
    <property type="entry name" value="Fusogen_EFF/AFF"/>
</dbReference>
<name>A0A016WVT1_9BILA</name>
<keyword evidence="3" id="KW-1185">Reference proteome</keyword>
<gene>
    <name evidence="2" type="primary">Acey_s0503.g2641</name>
    <name evidence="2" type="ORF">Y032_0503g2641</name>
</gene>
<feature type="transmembrane region" description="Helical" evidence="1">
    <location>
        <begin position="549"/>
        <end position="568"/>
    </location>
</feature>
<dbReference type="STRING" id="53326.A0A016WVT1"/>
<evidence type="ECO:0000313" key="3">
    <source>
        <dbReference type="Proteomes" id="UP000024635"/>
    </source>
</evidence>
<protein>
    <submittedName>
        <fullName evidence="2">Uncharacterized protein</fullName>
    </submittedName>
</protein>